<dbReference type="STRING" id="1122934.SAMN02745691_02445"/>
<keyword evidence="1" id="KW-1133">Transmembrane helix</keyword>
<evidence type="ECO:0000313" key="2">
    <source>
        <dbReference type="EMBL" id="SHJ74174.1"/>
    </source>
</evidence>
<dbReference type="AlphaFoldDB" id="A0A1M6LSH0"/>
<sequence>MILSARMLGERFGLTGQEMNYALKEAGFLSGNPGDYTITEKAKAFVVENDFHRGNGGYSMYNRYWTTRKWDEKIVDELNLDTNHISALRNAVASDRRLKKEVDLAAQKMVISNVSIDITKESVESSKAETKKILIIGGIVVAATVTGYVIYKTIPHVKRWCKTKFNHEEEEKNGKKKKQSRFS</sequence>
<evidence type="ECO:0000313" key="3">
    <source>
        <dbReference type="Proteomes" id="UP000184342"/>
    </source>
</evidence>
<dbReference type="EMBL" id="FQYT01000045">
    <property type="protein sequence ID" value="SHJ74174.1"/>
    <property type="molecule type" value="Genomic_DNA"/>
</dbReference>
<keyword evidence="1" id="KW-0472">Membrane</keyword>
<keyword evidence="1" id="KW-0812">Transmembrane</keyword>
<dbReference type="RefSeq" id="WP_073994671.1">
    <property type="nucleotide sequence ID" value="NZ_FQYT01000045.1"/>
</dbReference>
<organism evidence="2 3">
    <name type="scientific">Parasporobacterium paucivorans DSM 15970</name>
    <dbReference type="NCBI Taxonomy" id="1122934"/>
    <lineage>
        <taxon>Bacteria</taxon>
        <taxon>Bacillati</taxon>
        <taxon>Bacillota</taxon>
        <taxon>Clostridia</taxon>
        <taxon>Lachnospirales</taxon>
        <taxon>Lachnospiraceae</taxon>
        <taxon>Parasporobacterium</taxon>
    </lineage>
</organism>
<gene>
    <name evidence="2" type="ORF">SAMN02745691_02445</name>
</gene>
<proteinExistence type="predicted"/>
<reference evidence="2 3" key="1">
    <citation type="submission" date="2016-11" db="EMBL/GenBank/DDBJ databases">
        <authorList>
            <person name="Jaros S."/>
            <person name="Januszkiewicz K."/>
            <person name="Wedrychowicz H."/>
        </authorList>
    </citation>
    <scope>NUCLEOTIDE SEQUENCE [LARGE SCALE GENOMIC DNA]</scope>
    <source>
        <strain evidence="2 3">DSM 15970</strain>
    </source>
</reference>
<feature type="transmembrane region" description="Helical" evidence="1">
    <location>
        <begin position="133"/>
        <end position="151"/>
    </location>
</feature>
<dbReference type="OrthoDB" id="2086989at2"/>
<name>A0A1M6LSH0_9FIRM</name>
<protein>
    <submittedName>
        <fullName evidence="2">Uncharacterized protein</fullName>
    </submittedName>
</protein>
<accession>A0A1M6LSH0</accession>
<evidence type="ECO:0000256" key="1">
    <source>
        <dbReference type="SAM" id="Phobius"/>
    </source>
</evidence>
<keyword evidence="3" id="KW-1185">Reference proteome</keyword>
<dbReference type="Proteomes" id="UP000184342">
    <property type="component" value="Unassembled WGS sequence"/>
</dbReference>